<proteinExistence type="predicted"/>
<dbReference type="AlphaFoldDB" id="A0A6S6UGI9"/>
<name>A0A6S6UGI9_9GAMM</name>
<reference evidence="1" key="1">
    <citation type="submission" date="2020-01" db="EMBL/GenBank/DDBJ databases">
        <authorList>
            <person name="Meier V. D."/>
            <person name="Meier V D."/>
        </authorList>
    </citation>
    <scope>NUCLEOTIDE SEQUENCE</scope>
    <source>
        <strain evidence="1">HLG_WM_MAG_07</strain>
    </source>
</reference>
<dbReference type="EMBL" id="CACVAY010000130">
    <property type="protein sequence ID" value="CAA6826209.1"/>
    <property type="molecule type" value="Genomic_DNA"/>
</dbReference>
<protein>
    <submittedName>
        <fullName evidence="1">Uncharacterized protein</fullName>
    </submittedName>
</protein>
<evidence type="ECO:0000313" key="1">
    <source>
        <dbReference type="EMBL" id="CAA6826209.1"/>
    </source>
</evidence>
<sequence>MGVLAVSPALLADTEQQVVVSAAELQAAIEAFGVVPNEAEQATQVSIEMIEKMQQPAEPHQEIATIPDNLLDLAPF</sequence>
<gene>
    <name evidence="1" type="ORF">HELGO_WM59665</name>
</gene>
<accession>A0A6S6UGI9</accession>
<organism evidence="1">
    <name type="scientific">uncultured Thiotrichaceae bacterium</name>
    <dbReference type="NCBI Taxonomy" id="298394"/>
    <lineage>
        <taxon>Bacteria</taxon>
        <taxon>Pseudomonadati</taxon>
        <taxon>Pseudomonadota</taxon>
        <taxon>Gammaproteobacteria</taxon>
        <taxon>Thiotrichales</taxon>
        <taxon>Thiotrichaceae</taxon>
        <taxon>environmental samples</taxon>
    </lineage>
</organism>